<organism evidence="1 2">
    <name type="scientific">Streptomyces purpureus</name>
    <dbReference type="NCBI Taxonomy" id="1951"/>
    <lineage>
        <taxon>Bacteria</taxon>
        <taxon>Bacillati</taxon>
        <taxon>Actinomycetota</taxon>
        <taxon>Actinomycetes</taxon>
        <taxon>Kitasatosporales</taxon>
        <taxon>Streptomycetaceae</taxon>
        <taxon>Streptomyces</taxon>
    </lineage>
</organism>
<accession>A0A918LQQ5</accession>
<dbReference type="Proteomes" id="UP000619486">
    <property type="component" value="Unassembled WGS sequence"/>
</dbReference>
<reference evidence="1" key="2">
    <citation type="submission" date="2020-09" db="EMBL/GenBank/DDBJ databases">
        <authorList>
            <person name="Sun Q."/>
            <person name="Ohkuma M."/>
        </authorList>
    </citation>
    <scope>NUCLEOTIDE SEQUENCE</scope>
    <source>
        <strain evidence="1">JCM 3172</strain>
    </source>
</reference>
<keyword evidence="2" id="KW-1185">Reference proteome</keyword>
<evidence type="ECO:0000313" key="2">
    <source>
        <dbReference type="Proteomes" id="UP000619486"/>
    </source>
</evidence>
<name>A0A918LQQ5_9ACTN</name>
<evidence type="ECO:0000313" key="1">
    <source>
        <dbReference type="EMBL" id="GGT36543.1"/>
    </source>
</evidence>
<protein>
    <submittedName>
        <fullName evidence="1">Uncharacterized protein</fullName>
    </submittedName>
</protein>
<dbReference type="EMBL" id="BMQQ01000011">
    <property type="protein sequence ID" value="GGT36543.1"/>
    <property type="molecule type" value="Genomic_DNA"/>
</dbReference>
<dbReference type="AlphaFoldDB" id="A0A918LQQ5"/>
<proteinExistence type="predicted"/>
<comment type="caution">
    <text evidence="1">The sequence shown here is derived from an EMBL/GenBank/DDBJ whole genome shotgun (WGS) entry which is preliminary data.</text>
</comment>
<sequence length="105" mass="11829">MSDKTCGSRVWLNAAQVTSARRFLVSYAGELSQWAVCAKPPHNRDQDHMAIIRNVPDDWGGGYVVLRWGRYWRFGTAGRGCARAALFHWPAHRTTTPDRGERADG</sequence>
<gene>
    <name evidence="1" type="ORF">GCM10014713_32830</name>
</gene>
<reference evidence="1" key="1">
    <citation type="journal article" date="2014" name="Int. J. Syst. Evol. Microbiol.">
        <title>Complete genome sequence of Corynebacterium casei LMG S-19264T (=DSM 44701T), isolated from a smear-ripened cheese.</title>
        <authorList>
            <consortium name="US DOE Joint Genome Institute (JGI-PGF)"/>
            <person name="Walter F."/>
            <person name="Albersmeier A."/>
            <person name="Kalinowski J."/>
            <person name="Ruckert C."/>
        </authorList>
    </citation>
    <scope>NUCLEOTIDE SEQUENCE</scope>
    <source>
        <strain evidence="1">JCM 3172</strain>
    </source>
</reference>